<accession>A0A8S4GFH2</accession>
<reference evidence="3" key="1">
    <citation type="submission" date="2020-11" db="EMBL/GenBank/DDBJ databases">
        <authorList>
            <person name="Whiteford S."/>
        </authorList>
    </citation>
    <scope>NUCLEOTIDE SEQUENCE</scope>
</reference>
<evidence type="ECO:0000256" key="2">
    <source>
        <dbReference type="SAM" id="SignalP"/>
    </source>
</evidence>
<name>A0A8S4GFH2_PLUXY</name>
<feature type="region of interest" description="Disordered" evidence="1">
    <location>
        <begin position="273"/>
        <end position="372"/>
    </location>
</feature>
<feature type="compositionally biased region" description="Basic residues" evidence="1">
    <location>
        <begin position="281"/>
        <end position="291"/>
    </location>
</feature>
<gene>
    <name evidence="3" type="ORF">PLXY2_LOCUS16698</name>
</gene>
<sequence>MIRICNLMVLATALSAVLGSPVHTSSVYLQRGPPPVEYVSYEVPVATAGGYNVGPTLYANYQPPCVAPCVVEGSATPRPAGKAQTAEAKAAEPNMVILPGQTVSSPYDYAYVIYNEAAGPQQQIPAEGIVSAQFEYRPYYGQEILYTTDVVNGYNTYFRNYVPQVQSGVGVKAQRGHGGYYVGQHGYTIAHSTGVSSTTMPPTTVSTEKPKPEKEEPKQEVENLKTLEEMEVKEDKEPELLEDSAEMSTEEMPGAEDDLKYILTFEDLIKCTQNNDGSNPHNHKGHNHNHNKPSAEEDKKPEHSGHESSSESPKENKENSEGAPASGEKTSEMEEPKTVSENPTKEISSSKHHKKSPVTYIILPQIAASKPC</sequence>
<feature type="chain" id="PRO_5035768289" evidence="2">
    <location>
        <begin position="20"/>
        <end position="372"/>
    </location>
</feature>
<organism evidence="3 4">
    <name type="scientific">Plutella xylostella</name>
    <name type="common">Diamondback moth</name>
    <name type="synonym">Plutella maculipennis</name>
    <dbReference type="NCBI Taxonomy" id="51655"/>
    <lineage>
        <taxon>Eukaryota</taxon>
        <taxon>Metazoa</taxon>
        <taxon>Ecdysozoa</taxon>
        <taxon>Arthropoda</taxon>
        <taxon>Hexapoda</taxon>
        <taxon>Insecta</taxon>
        <taxon>Pterygota</taxon>
        <taxon>Neoptera</taxon>
        <taxon>Endopterygota</taxon>
        <taxon>Lepidoptera</taxon>
        <taxon>Glossata</taxon>
        <taxon>Ditrysia</taxon>
        <taxon>Yponomeutoidea</taxon>
        <taxon>Plutellidae</taxon>
        <taxon>Plutella</taxon>
    </lineage>
</organism>
<dbReference type="EMBL" id="CAJHNJ030000691">
    <property type="protein sequence ID" value="CAG9138504.1"/>
    <property type="molecule type" value="Genomic_DNA"/>
</dbReference>
<evidence type="ECO:0000256" key="1">
    <source>
        <dbReference type="SAM" id="MobiDB-lite"/>
    </source>
</evidence>
<dbReference type="Proteomes" id="UP000653454">
    <property type="component" value="Unassembled WGS sequence"/>
</dbReference>
<feature type="compositionally biased region" description="Acidic residues" evidence="1">
    <location>
        <begin position="240"/>
        <end position="255"/>
    </location>
</feature>
<proteinExistence type="predicted"/>
<keyword evidence="4" id="KW-1185">Reference proteome</keyword>
<evidence type="ECO:0000313" key="3">
    <source>
        <dbReference type="EMBL" id="CAG9138504.1"/>
    </source>
</evidence>
<evidence type="ECO:0000313" key="4">
    <source>
        <dbReference type="Proteomes" id="UP000653454"/>
    </source>
</evidence>
<feature type="compositionally biased region" description="Basic and acidic residues" evidence="1">
    <location>
        <begin position="208"/>
        <end position="239"/>
    </location>
</feature>
<feature type="compositionally biased region" description="Basic and acidic residues" evidence="1">
    <location>
        <begin position="293"/>
        <end position="320"/>
    </location>
</feature>
<keyword evidence="2" id="KW-0732">Signal</keyword>
<feature type="signal peptide" evidence="2">
    <location>
        <begin position="1"/>
        <end position="19"/>
    </location>
</feature>
<dbReference type="AlphaFoldDB" id="A0A8S4GFH2"/>
<feature type="region of interest" description="Disordered" evidence="1">
    <location>
        <begin position="192"/>
        <end position="255"/>
    </location>
</feature>
<feature type="compositionally biased region" description="Low complexity" evidence="1">
    <location>
        <begin position="192"/>
        <end position="207"/>
    </location>
</feature>
<comment type="caution">
    <text evidence="3">The sequence shown here is derived from an EMBL/GenBank/DDBJ whole genome shotgun (WGS) entry which is preliminary data.</text>
</comment>
<feature type="compositionally biased region" description="Basic and acidic residues" evidence="1">
    <location>
        <begin position="329"/>
        <end position="338"/>
    </location>
</feature>
<protein>
    <submittedName>
        <fullName evidence="3">(diamondback moth) hypothetical protein</fullName>
    </submittedName>
</protein>